<dbReference type="SUPFAM" id="SSF52096">
    <property type="entry name" value="ClpP/crotonase"/>
    <property type="match status" value="1"/>
</dbReference>
<comment type="similarity">
    <text evidence="1">Belongs to the enoyl-CoA hydratase/isomerase family.</text>
</comment>
<dbReference type="InterPro" id="IPR029045">
    <property type="entry name" value="ClpP/crotonase-like_dom_sf"/>
</dbReference>
<dbReference type="PANTHER" id="PTHR11941">
    <property type="entry name" value="ENOYL-COA HYDRATASE-RELATED"/>
    <property type="match status" value="1"/>
</dbReference>
<dbReference type="RefSeq" id="WP_089515533.1">
    <property type="nucleotide sequence ID" value="NZ_NJGG01000001.1"/>
</dbReference>
<dbReference type="Proteomes" id="UP000215188">
    <property type="component" value="Unassembled WGS sequence"/>
</dbReference>
<dbReference type="EC" id="4.2.1.17" evidence="3"/>
<dbReference type="NCBIfam" id="NF004796">
    <property type="entry name" value="PRK06144.1"/>
    <property type="match status" value="1"/>
</dbReference>
<dbReference type="CDD" id="cd06558">
    <property type="entry name" value="crotonase-like"/>
    <property type="match status" value="1"/>
</dbReference>
<keyword evidence="2 3" id="KW-0456">Lyase</keyword>
<dbReference type="OrthoDB" id="9148881at2"/>
<comment type="caution">
    <text evidence="3">The sequence shown here is derived from an EMBL/GenBank/DDBJ whole genome shotgun (WGS) entry which is preliminary data.</text>
</comment>
<dbReference type="InterPro" id="IPR001753">
    <property type="entry name" value="Enoyl-CoA_hydra/iso"/>
</dbReference>
<keyword evidence="4" id="KW-1185">Reference proteome</keyword>
<dbReference type="GO" id="GO:0006635">
    <property type="term" value="P:fatty acid beta-oxidation"/>
    <property type="evidence" value="ECO:0007669"/>
    <property type="project" value="TreeGrafter"/>
</dbReference>
<dbReference type="PANTHER" id="PTHR11941:SF54">
    <property type="entry name" value="ENOYL-COA HYDRATASE, MITOCHONDRIAL"/>
    <property type="match status" value="1"/>
</dbReference>
<dbReference type="Gene3D" id="1.10.12.10">
    <property type="entry name" value="Lyase 2-enoyl-coa Hydratase, Chain A, domain 2"/>
    <property type="match status" value="1"/>
</dbReference>
<dbReference type="Gene3D" id="3.90.226.10">
    <property type="entry name" value="2-enoyl-CoA Hydratase, Chain A, domain 1"/>
    <property type="match status" value="1"/>
</dbReference>
<name>A0A229FWW1_9BURK</name>
<evidence type="ECO:0000313" key="3">
    <source>
        <dbReference type="EMBL" id="OXL16506.1"/>
    </source>
</evidence>
<evidence type="ECO:0000256" key="1">
    <source>
        <dbReference type="ARBA" id="ARBA00005254"/>
    </source>
</evidence>
<proteinExistence type="inferred from homology"/>
<dbReference type="InterPro" id="IPR014748">
    <property type="entry name" value="Enoyl-CoA_hydra_C"/>
</dbReference>
<accession>A0A229FWW1</accession>
<dbReference type="GO" id="GO:0004300">
    <property type="term" value="F:enoyl-CoA hydratase activity"/>
    <property type="evidence" value="ECO:0007669"/>
    <property type="project" value="UniProtKB-EC"/>
</dbReference>
<evidence type="ECO:0000313" key="4">
    <source>
        <dbReference type="Proteomes" id="UP000215188"/>
    </source>
</evidence>
<reference evidence="3 4" key="1">
    <citation type="submission" date="2017-06" db="EMBL/GenBank/DDBJ databases">
        <title>Reclassification of a Polynucleobacter cosmopolitanus strain isolated from tropical Lake Victoria as Polynucleobacter victoriensis comb. nov.</title>
        <authorList>
            <person name="Hahn M.W."/>
        </authorList>
    </citation>
    <scope>NUCLEOTIDE SEQUENCE [LARGE SCALE GENOMIC DNA]</scope>
    <source>
        <strain evidence="3 4">MWH-MoIso2</strain>
    </source>
</reference>
<gene>
    <name evidence="3" type="ORF">AOC33_05485</name>
</gene>
<sequence length="267" mass="28757">MSDANKVNPDASGKVHLKIDGAIAWVSFDRPAARNAMTWSMYSDLKAICGKLHTDKTIKAVILRGVGGQSFVSGTDIEQFKSFQDGQDGIDYEALIDLHIDALEQLPMPTFAIIDGLAVGGGLAIATACDFRISNPNARFGAPIAKTVGNCLSPTNIARLVAHLGIPTLKRMLLMAELINADELLASGYVHTVADSAELESIAKAMAEKVMHLAPLTIRSSKLTISRIHQHQLPDCDDLIKACYGSSDFKEGVQAFGEKRPPRWQGS</sequence>
<dbReference type="EMBL" id="NJGG01000001">
    <property type="protein sequence ID" value="OXL16506.1"/>
    <property type="molecule type" value="Genomic_DNA"/>
</dbReference>
<evidence type="ECO:0000256" key="2">
    <source>
        <dbReference type="ARBA" id="ARBA00023239"/>
    </source>
</evidence>
<dbReference type="AlphaFoldDB" id="A0A229FWW1"/>
<dbReference type="Pfam" id="PF00378">
    <property type="entry name" value="ECH_1"/>
    <property type="match status" value="1"/>
</dbReference>
<organism evidence="3 4">
    <name type="scientific">Polynucleobacter cosmopolitanus</name>
    <dbReference type="NCBI Taxonomy" id="351345"/>
    <lineage>
        <taxon>Bacteria</taxon>
        <taxon>Pseudomonadati</taxon>
        <taxon>Pseudomonadota</taxon>
        <taxon>Betaproteobacteria</taxon>
        <taxon>Burkholderiales</taxon>
        <taxon>Burkholderiaceae</taxon>
        <taxon>Polynucleobacter</taxon>
    </lineage>
</organism>
<protein>
    <submittedName>
        <fullName evidence="3">Enoyl-CoA hydratase</fullName>
        <ecNumber evidence="3">4.2.1.17</ecNumber>
    </submittedName>
</protein>